<dbReference type="SMART" id="SM00320">
    <property type="entry name" value="WD40"/>
    <property type="match status" value="6"/>
</dbReference>
<comment type="caution">
    <text evidence="12">The sequence shown here is derived from an EMBL/GenBank/DDBJ whole genome shotgun (WGS) entry which is preliminary data.</text>
</comment>
<keyword evidence="13" id="KW-1185">Reference proteome</keyword>
<name>A0AAV4MFF1_CAEEX</name>
<dbReference type="PANTHER" id="PTHR12442:SF11">
    <property type="entry name" value="DYNEIN AXONEMAL INTERMEDIATE CHAIN 1"/>
    <property type="match status" value="1"/>
</dbReference>
<dbReference type="SUPFAM" id="SSF50978">
    <property type="entry name" value="WD40 repeat-like"/>
    <property type="match status" value="1"/>
</dbReference>
<evidence type="ECO:0000256" key="2">
    <source>
        <dbReference type="ARBA" id="ARBA00011059"/>
    </source>
</evidence>
<dbReference type="InterPro" id="IPR001680">
    <property type="entry name" value="WD40_rpt"/>
</dbReference>
<evidence type="ECO:0000256" key="11">
    <source>
        <dbReference type="PROSITE-ProRule" id="PRU00221"/>
    </source>
</evidence>
<dbReference type="Pfam" id="PF00400">
    <property type="entry name" value="WD40"/>
    <property type="match status" value="1"/>
</dbReference>
<keyword evidence="5" id="KW-0493">Microtubule</keyword>
<accession>A0AAV4MFF1</accession>
<protein>
    <submittedName>
        <fullName evidence="12">Dynein intermediate chain 1, axonemal</fullName>
    </submittedName>
</protein>
<dbReference type="PROSITE" id="PS50082">
    <property type="entry name" value="WD_REPEATS_2"/>
    <property type="match status" value="1"/>
</dbReference>
<comment type="similarity">
    <text evidence="2">Belongs to the dynein intermediate chain family.</text>
</comment>
<dbReference type="GO" id="GO:0045503">
    <property type="term" value="F:dynein light chain binding"/>
    <property type="evidence" value="ECO:0007669"/>
    <property type="project" value="TreeGrafter"/>
</dbReference>
<evidence type="ECO:0000256" key="3">
    <source>
        <dbReference type="ARBA" id="ARBA00022490"/>
    </source>
</evidence>
<dbReference type="PANTHER" id="PTHR12442">
    <property type="entry name" value="DYNEIN INTERMEDIATE CHAIN"/>
    <property type="match status" value="1"/>
</dbReference>
<evidence type="ECO:0000256" key="9">
    <source>
        <dbReference type="ARBA" id="ARBA00023212"/>
    </source>
</evidence>
<reference evidence="12 13" key="1">
    <citation type="submission" date="2021-06" db="EMBL/GenBank/DDBJ databases">
        <title>Caerostris extrusa draft genome.</title>
        <authorList>
            <person name="Kono N."/>
            <person name="Arakawa K."/>
        </authorList>
    </citation>
    <scope>NUCLEOTIDE SEQUENCE [LARGE SCALE GENOMIC DNA]</scope>
</reference>
<keyword evidence="8" id="KW-0505">Motor protein</keyword>
<dbReference type="EMBL" id="BPLR01019718">
    <property type="protein sequence ID" value="GIX71078.1"/>
    <property type="molecule type" value="Genomic_DNA"/>
</dbReference>
<dbReference type="PROSITE" id="PS50294">
    <property type="entry name" value="WD_REPEATS_REGION"/>
    <property type="match status" value="1"/>
</dbReference>
<dbReference type="AlphaFoldDB" id="A0AAV4MFF1"/>
<sequence>MLRRNVLEKLRRRKVSGIQKDVPYPFDIEELDRDVATVLTTSNPYFVESAVEFSYKDREFKPLQNRNRAIVFYEQKGSIKEKPRQFQQTCRERRRTGHQAKNKFNYCDRATQTLNLLHVDKETQTEPLPQIVFDGTVSPADIFQAYLEKKHIKQSRQKKFQKRTTDAESREPETIFRFCERMIDQNLLSDVNIDFSFYDTPSDEFKDKGLGSLLALWKFSHQPMKGMPVTGLSWNSFYPDMFAVAFGTSRLRLRVQSEVSLLPREGDPLQVGVYCVEFNRERSYLLAVGFADGTVAVYDLRRNAHSPIAINKTIKLEHNDIVNQVKWLPDNIDGQHNFCSISADCRVINWLLAKSELIPSEVINLRQNDMTTETPEKNNVESMSCGTSISFNPDCSDLFLIGTENGFIHKCSNLSTAQHLDVYKDHSNIVYNVHWNPYHPRVFLSCSADWTIRIWDHTLKESVFTFDLLNEVKDVTWAPFSSSLFAAVTSDGKVHIFDIMMNRQQPTSSYTVYNSKKNTNLTSVQFNPIKPVIIIGDDKGSVISFKLSPNLRSSLKAFQTLERLKFAASERDKMEKILKLARNLQNNDQEL</sequence>
<evidence type="ECO:0000256" key="4">
    <source>
        <dbReference type="ARBA" id="ARBA00022574"/>
    </source>
</evidence>
<dbReference type="GO" id="GO:0036157">
    <property type="term" value="C:outer dynein arm"/>
    <property type="evidence" value="ECO:0007669"/>
    <property type="project" value="TreeGrafter"/>
</dbReference>
<evidence type="ECO:0000256" key="6">
    <source>
        <dbReference type="ARBA" id="ARBA00022737"/>
    </source>
</evidence>
<evidence type="ECO:0000256" key="8">
    <source>
        <dbReference type="ARBA" id="ARBA00023175"/>
    </source>
</evidence>
<keyword evidence="6" id="KW-0677">Repeat</keyword>
<organism evidence="12 13">
    <name type="scientific">Caerostris extrusa</name>
    <name type="common">Bark spider</name>
    <name type="synonym">Caerostris bankana</name>
    <dbReference type="NCBI Taxonomy" id="172846"/>
    <lineage>
        <taxon>Eukaryota</taxon>
        <taxon>Metazoa</taxon>
        <taxon>Ecdysozoa</taxon>
        <taxon>Arthropoda</taxon>
        <taxon>Chelicerata</taxon>
        <taxon>Arachnida</taxon>
        <taxon>Araneae</taxon>
        <taxon>Araneomorphae</taxon>
        <taxon>Entelegynae</taxon>
        <taxon>Araneoidea</taxon>
        <taxon>Araneidae</taxon>
        <taxon>Caerostris</taxon>
    </lineage>
</organism>
<dbReference type="GO" id="GO:0036158">
    <property type="term" value="P:outer dynein arm assembly"/>
    <property type="evidence" value="ECO:0007669"/>
    <property type="project" value="TreeGrafter"/>
</dbReference>
<dbReference type="InterPro" id="IPR015943">
    <property type="entry name" value="WD40/YVTN_repeat-like_dom_sf"/>
</dbReference>
<dbReference type="Gene3D" id="2.130.10.10">
    <property type="entry name" value="YVTN repeat-like/Quinoprotein amine dehydrogenase"/>
    <property type="match status" value="2"/>
</dbReference>
<keyword evidence="10" id="KW-0966">Cell projection</keyword>
<gene>
    <name evidence="12" type="primary">Dnai1</name>
    <name evidence="12" type="ORF">CEXT_627441</name>
</gene>
<dbReference type="GO" id="GO:0005874">
    <property type="term" value="C:microtubule"/>
    <property type="evidence" value="ECO:0007669"/>
    <property type="project" value="UniProtKB-KW"/>
</dbReference>
<dbReference type="Proteomes" id="UP001054945">
    <property type="component" value="Unassembled WGS sequence"/>
</dbReference>
<keyword evidence="4 11" id="KW-0853">WD repeat</keyword>
<proteinExistence type="inferred from homology"/>
<evidence type="ECO:0000256" key="5">
    <source>
        <dbReference type="ARBA" id="ARBA00022701"/>
    </source>
</evidence>
<dbReference type="InterPro" id="IPR050687">
    <property type="entry name" value="Dynein_IC"/>
</dbReference>
<keyword evidence="9" id="KW-0206">Cytoskeleton</keyword>
<evidence type="ECO:0000313" key="12">
    <source>
        <dbReference type="EMBL" id="GIX71078.1"/>
    </source>
</evidence>
<evidence type="ECO:0000313" key="13">
    <source>
        <dbReference type="Proteomes" id="UP001054945"/>
    </source>
</evidence>
<dbReference type="GO" id="GO:0045504">
    <property type="term" value="F:dynein heavy chain binding"/>
    <property type="evidence" value="ECO:0007669"/>
    <property type="project" value="TreeGrafter"/>
</dbReference>
<feature type="repeat" description="WD" evidence="11">
    <location>
        <begin position="423"/>
        <end position="456"/>
    </location>
</feature>
<keyword evidence="3" id="KW-0963">Cytoplasm</keyword>
<dbReference type="GO" id="GO:0003341">
    <property type="term" value="P:cilium movement"/>
    <property type="evidence" value="ECO:0007669"/>
    <property type="project" value="TreeGrafter"/>
</dbReference>
<evidence type="ECO:0000256" key="7">
    <source>
        <dbReference type="ARBA" id="ARBA00023017"/>
    </source>
</evidence>
<keyword evidence="7" id="KW-0243">Dynein</keyword>
<comment type="subcellular location">
    <subcellularLocation>
        <location evidence="1">Cytoplasm</location>
        <location evidence="1">Cytoskeleton</location>
        <location evidence="1">Cilium axoneme</location>
    </subcellularLocation>
</comment>
<evidence type="ECO:0000256" key="10">
    <source>
        <dbReference type="ARBA" id="ARBA00023273"/>
    </source>
</evidence>
<evidence type="ECO:0000256" key="1">
    <source>
        <dbReference type="ARBA" id="ARBA00004430"/>
    </source>
</evidence>
<dbReference type="InterPro" id="IPR036322">
    <property type="entry name" value="WD40_repeat_dom_sf"/>
</dbReference>